<dbReference type="GO" id="GO:0043565">
    <property type="term" value="F:sequence-specific DNA binding"/>
    <property type="evidence" value="ECO:0007669"/>
    <property type="project" value="TreeGrafter"/>
</dbReference>
<dbReference type="InterPro" id="IPR000847">
    <property type="entry name" value="LysR_HTH_N"/>
</dbReference>
<dbReference type="GO" id="GO:0003700">
    <property type="term" value="F:DNA-binding transcription factor activity"/>
    <property type="evidence" value="ECO:0007669"/>
    <property type="project" value="InterPro"/>
</dbReference>
<dbReference type="Pfam" id="PF00126">
    <property type="entry name" value="HTH_1"/>
    <property type="match status" value="1"/>
</dbReference>
<evidence type="ECO:0000256" key="1">
    <source>
        <dbReference type="ARBA" id="ARBA00009437"/>
    </source>
</evidence>
<dbReference type="EMBL" id="JACRAF010000014">
    <property type="protein sequence ID" value="MBI4920853.1"/>
    <property type="molecule type" value="Genomic_DNA"/>
</dbReference>
<dbReference type="Proteomes" id="UP000782610">
    <property type="component" value="Unassembled WGS sequence"/>
</dbReference>
<dbReference type="Pfam" id="PF03466">
    <property type="entry name" value="LysR_substrate"/>
    <property type="match status" value="1"/>
</dbReference>
<dbReference type="Gene3D" id="1.10.10.10">
    <property type="entry name" value="Winged helix-like DNA-binding domain superfamily/Winged helix DNA-binding domain"/>
    <property type="match status" value="1"/>
</dbReference>
<feature type="domain" description="HTH lysR-type" evidence="5">
    <location>
        <begin position="1"/>
        <end position="58"/>
    </location>
</feature>
<keyword evidence="2" id="KW-0805">Transcription regulation</keyword>
<evidence type="ECO:0000256" key="4">
    <source>
        <dbReference type="ARBA" id="ARBA00023163"/>
    </source>
</evidence>
<dbReference type="AlphaFoldDB" id="A0A933L169"/>
<name>A0A933L169_9HYPH</name>
<sequence>MEWDDLKHFLAVARSGSLTEAARALKASAATVGRHIDALETRLGARLFEHRSTGYVLTEIGRLIVARAESVEAAVLAVEREVASSDPNLTGKVRVATTEDMASMVIVPNLAPFAARHPGIAVELVVGMSLVNLTRRDADIALRSVRPEAGDLLMRRIGAVDLAVYAARSYAEARGLEPGHVDFSMVETVTWIEEMAGLRGGPWLAEHAGAARVALHVNSSRLLYSACASGLGLAILPCFGADSDASLVCLVPPEEVQTFDLWMVVHRDIAAMPRVRAVMDYLVSIGPKFSRQKVAADAAWS</sequence>
<gene>
    <name evidence="6" type="ORF">HY834_03825</name>
</gene>
<comment type="similarity">
    <text evidence="1">Belongs to the LysR transcriptional regulatory family.</text>
</comment>
<evidence type="ECO:0000313" key="7">
    <source>
        <dbReference type="Proteomes" id="UP000782610"/>
    </source>
</evidence>
<keyword evidence="4" id="KW-0804">Transcription</keyword>
<dbReference type="Gene3D" id="3.40.190.290">
    <property type="match status" value="1"/>
</dbReference>
<organism evidence="6 7">
    <name type="scientific">Devosia nanyangense</name>
    <dbReference type="NCBI Taxonomy" id="1228055"/>
    <lineage>
        <taxon>Bacteria</taxon>
        <taxon>Pseudomonadati</taxon>
        <taxon>Pseudomonadota</taxon>
        <taxon>Alphaproteobacteria</taxon>
        <taxon>Hyphomicrobiales</taxon>
        <taxon>Devosiaceae</taxon>
        <taxon>Devosia</taxon>
    </lineage>
</organism>
<dbReference type="PROSITE" id="PS50931">
    <property type="entry name" value="HTH_LYSR"/>
    <property type="match status" value="1"/>
</dbReference>
<dbReference type="PANTHER" id="PTHR30537:SF3">
    <property type="entry name" value="TRANSCRIPTIONAL REGULATORY PROTEIN"/>
    <property type="match status" value="1"/>
</dbReference>
<protein>
    <submittedName>
        <fullName evidence="6">LysR family transcriptional regulator</fullName>
    </submittedName>
</protein>
<accession>A0A933L169</accession>
<proteinExistence type="inferred from homology"/>
<dbReference type="GO" id="GO:0006351">
    <property type="term" value="P:DNA-templated transcription"/>
    <property type="evidence" value="ECO:0007669"/>
    <property type="project" value="TreeGrafter"/>
</dbReference>
<dbReference type="InterPro" id="IPR036388">
    <property type="entry name" value="WH-like_DNA-bd_sf"/>
</dbReference>
<reference evidence="6" key="1">
    <citation type="submission" date="2020-07" db="EMBL/GenBank/DDBJ databases">
        <title>Huge and variable diversity of episymbiotic CPR bacteria and DPANN archaea in groundwater ecosystems.</title>
        <authorList>
            <person name="He C.Y."/>
            <person name="Keren R."/>
            <person name="Whittaker M."/>
            <person name="Farag I.F."/>
            <person name="Doudna J."/>
            <person name="Cate J.H.D."/>
            <person name="Banfield J.F."/>
        </authorList>
    </citation>
    <scope>NUCLEOTIDE SEQUENCE</scope>
    <source>
        <strain evidence="6">NC_groundwater_1586_Pr3_B-0.1um_66_15</strain>
    </source>
</reference>
<evidence type="ECO:0000256" key="2">
    <source>
        <dbReference type="ARBA" id="ARBA00023015"/>
    </source>
</evidence>
<dbReference type="InterPro" id="IPR058163">
    <property type="entry name" value="LysR-type_TF_proteobact-type"/>
</dbReference>
<dbReference type="SUPFAM" id="SSF53850">
    <property type="entry name" value="Periplasmic binding protein-like II"/>
    <property type="match status" value="1"/>
</dbReference>
<dbReference type="InterPro" id="IPR005119">
    <property type="entry name" value="LysR_subst-bd"/>
</dbReference>
<keyword evidence="3" id="KW-0238">DNA-binding</keyword>
<dbReference type="SUPFAM" id="SSF46785">
    <property type="entry name" value="Winged helix' DNA-binding domain"/>
    <property type="match status" value="1"/>
</dbReference>
<comment type="caution">
    <text evidence="6">The sequence shown here is derived from an EMBL/GenBank/DDBJ whole genome shotgun (WGS) entry which is preliminary data.</text>
</comment>
<dbReference type="PANTHER" id="PTHR30537">
    <property type="entry name" value="HTH-TYPE TRANSCRIPTIONAL REGULATOR"/>
    <property type="match status" value="1"/>
</dbReference>
<evidence type="ECO:0000259" key="5">
    <source>
        <dbReference type="PROSITE" id="PS50931"/>
    </source>
</evidence>
<evidence type="ECO:0000313" key="6">
    <source>
        <dbReference type="EMBL" id="MBI4920853.1"/>
    </source>
</evidence>
<dbReference type="InterPro" id="IPR036390">
    <property type="entry name" value="WH_DNA-bd_sf"/>
</dbReference>
<evidence type="ECO:0000256" key="3">
    <source>
        <dbReference type="ARBA" id="ARBA00023125"/>
    </source>
</evidence>